<proteinExistence type="predicted"/>
<evidence type="ECO:0000313" key="3">
    <source>
        <dbReference type="Proteomes" id="UP000612808"/>
    </source>
</evidence>
<name>A0A8J3NBQ2_9ACTN</name>
<accession>A0A8J3NBQ2</accession>
<protein>
    <recommendedName>
        <fullName evidence="4">DUF3307 domain-containing protein</fullName>
    </recommendedName>
</protein>
<dbReference type="AlphaFoldDB" id="A0A8J3NBQ2"/>
<feature type="transmembrane region" description="Helical" evidence="1">
    <location>
        <begin position="62"/>
        <end position="95"/>
    </location>
</feature>
<keyword evidence="3" id="KW-1185">Reference proteome</keyword>
<organism evidence="2 3">
    <name type="scientific">Actinocatenispora rupis</name>
    <dbReference type="NCBI Taxonomy" id="519421"/>
    <lineage>
        <taxon>Bacteria</taxon>
        <taxon>Bacillati</taxon>
        <taxon>Actinomycetota</taxon>
        <taxon>Actinomycetes</taxon>
        <taxon>Micromonosporales</taxon>
        <taxon>Micromonosporaceae</taxon>
        <taxon>Actinocatenispora</taxon>
    </lineage>
</organism>
<keyword evidence="1" id="KW-0472">Membrane</keyword>
<evidence type="ECO:0000313" key="2">
    <source>
        <dbReference type="EMBL" id="GID09584.1"/>
    </source>
</evidence>
<evidence type="ECO:0008006" key="4">
    <source>
        <dbReference type="Google" id="ProtNLM"/>
    </source>
</evidence>
<dbReference type="InterPro" id="IPR021737">
    <property type="entry name" value="Phage_phiKZ_Orf197"/>
</dbReference>
<dbReference type="RefSeq" id="WP_203654441.1">
    <property type="nucleotide sequence ID" value="NZ_BAAAZM010000010.1"/>
</dbReference>
<feature type="transmembrane region" description="Helical" evidence="1">
    <location>
        <begin position="151"/>
        <end position="168"/>
    </location>
</feature>
<evidence type="ECO:0000256" key="1">
    <source>
        <dbReference type="SAM" id="Phobius"/>
    </source>
</evidence>
<comment type="caution">
    <text evidence="2">The sequence shown here is derived from an EMBL/GenBank/DDBJ whole genome shotgun (WGS) entry which is preliminary data.</text>
</comment>
<sequence length="187" mass="19205">MPTVETAAVAAITYAALFAGHHLGDHPLQSTAAATGKAAPGTDELARGAHAWRGWSWCARHVAVYTAVQAACLALVSVVAPLSLIGAIAALAVSASTHAVIDRRWVVRWFLDAKGAHDWTEGPYLVDQSLHLGMLLVAAVVAAGVTGPTGLAVTLVASTAVVAAGLLVERHRARAAVPAPLVARARH</sequence>
<dbReference type="Pfam" id="PF11750">
    <property type="entry name" value="DUF3307"/>
    <property type="match status" value="1"/>
</dbReference>
<dbReference type="EMBL" id="BOMB01000001">
    <property type="protein sequence ID" value="GID09584.1"/>
    <property type="molecule type" value="Genomic_DNA"/>
</dbReference>
<gene>
    <name evidence="2" type="ORF">Aru02nite_04730</name>
</gene>
<keyword evidence="1" id="KW-0812">Transmembrane</keyword>
<keyword evidence="1" id="KW-1133">Transmembrane helix</keyword>
<dbReference type="Proteomes" id="UP000612808">
    <property type="component" value="Unassembled WGS sequence"/>
</dbReference>
<reference evidence="2" key="1">
    <citation type="submission" date="2021-01" db="EMBL/GenBank/DDBJ databases">
        <title>Whole genome shotgun sequence of Actinocatenispora rupis NBRC 107355.</title>
        <authorList>
            <person name="Komaki H."/>
            <person name="Tamura T."/>
        </authorList>
    </citation>
    <scope>NUCLEOTIDE SEQUENCE</scope>
    <source>
        <strain evidence="2">NBRC 107355</strain>
    </source>
</reference>